<dbReference type="AlphaFoldDB" id="A0A5D3AYC1"/>
<dbReference type="GO" id="GO:0000981">
    <property type="term" value="F:DNA-binding transcription factor activity, RNA polymerase II-specific"/>
    <property type="evidence" value="ECO:0007669"/>
    <property type="project" value="InterPro"/>
</dbReference>
<keyword evidence="5" id="KW-0539">Nucleus</keyword>
<dbReference type="InterPro" id="IPR001138">
    <property type="entry name" value="Zn2Cys6_DnaBD"/>
</dbReference>
<dbReference type="GO" id="GO:0005634">
    <property type="term" value="C:nucleus"/>
    <property type="evidence" value="ECO:0007669"/>
    <property type="project" value="UniProtKB-SubCell"/>
</dbReference>
<evidence type="ECO:0000256" key="2">
    <source>
        <dbReference type="ARBA" id="ARBA00022723"/>
    </source>
</evidence>
<sequence>MACRKRRIRCGAEKPTCASCARLNKKCVYDSGQTTSSIQRLKGRIAELEAELQQEREAKERLLLLLQQPTACNTGPNTGPPTSTTRNDGPSSSSQIISRNPRPLQAPDPSFSFDFDLLDSAMMDFSSSLQSAGVAPMFLQEEQSMSMVSDLVDPDNVPPAVRDHLLDLYFSRTGAFGVVFHVPRFYTRLTLPPASRPHPSLLYTMYLLGCRRSTNPALRRLEASFFAIAERQIQTGITNCDRLLDVIRATALMTDYLVSVHRYIEGYHMAGAAIRTVTVCGLHRIGSSTWKPVVPIGNSIALFALRIGGYALPPAEDAIDLAERIHAFWAVYEIDQLTSIAYLWDLGLDADNITTPLPRPFDHYVLGLLNESDDISITTALDPSYQPPPGASSDSFHIMRLKALSMVSRSVSLRALKPESPLKASVSIYPDTPSPSTANTTSPETARGRFAVSSRSSLVSNPAAFHFLFASAYLQTWNNKSLVAENDQAVLVARRTVNIVCAYGNDMMSSGYDLFIISIWNEATMILLRESKRLQLLGDFSAASIIEADLDIVTTALKDWAATSFSTSDNDAVDQISNDDPVKNDIEKGPDVAALNGQMLDKLRGLGLDEWLIAFEESERRDHM</sequence>
<dbReference type="Pfam" id="PF04082">
    <property type="entry name" value="Fungal_trans"/>
    <property type="match status" value="1"/>
</dbReference>
<evidence type="ECO:0000259" key="8">
    <source>
        <dbReference type="PROSITE" id="PS50048"/>
    </source>
</evidence>
<dbReference type="EMBL" id="NIDF01000026">
    <property type="protein sequence ID" value="TYJ56325.1"/>
    <property type="molecule type" value="Genomic_DNA"/>
</dbReference>
<feature type="compositionally biased region" description="Polar residues" evidence="7">
    <location>
        <begin position="86"/>
        <end position="98"/>
    </location>
</feature>
<organism evidence="9 10">
    <name type="scientific">Cryptococcus floricola</name>
    <dbReference type="NCBI Taxonomy" id="2591691"/>
    <lineage>
        <taxon>Eukaryota</taxon>
        <taxon>Fungi</taxon>
        <taxon>Dikarya</taxon>
        <taxon>Basidiomycota</taxon>
        <taxon>Agaricomycotina</taxon>
        <taxon>Tremellomycetes</taxon>
        <taxon>Tremellales</taxon>
        <taxon>Cryptococcaceae</taxon>
        <taxon>Cryptococcus</taxon>
    </lineage>
</organism>
<feature type="compositionally biased region" description="Low complexity" evidence="7">
    <location>
        <begin position="68"/>
        <end position="85"/>
    </location>
</feature>
<dbReference type="CDD" id="cd12148">
    <property type="entry name" value="fungal_TF_MHR"/>
    <property type="match status" value="1"/>
</dbReference>
<dbReference type="Pfam" id="PF00172">
    <property type="entry name" value="Zn_clus"/>
    <property type="match status" value="1"/>
</dbReference>
<feature type="coiled-coil region" evidence="6">
    <location>
        <begin position="38"/>
        <end position="65"/>
    </location>
</feature>
<evidence type="ECO:0000256" key="7">
    <source>
        <dbReference type="SAM" id="MobiDB-lite"/>
    </source>
</evidence>
<dbReference type="PANTHER" id="PTHR47338:SF29">
    <property type="entry name" value="ZN(2)-C6 FUNGAL-TYPE DOMAIN-CONTAINING PROTEIN"/>
    <property type="match status" value="1"/>
</dbReference>
<feature type="region of interest" description="Disordered" evidence="7">
    <location>
        <begin position="68"/>
        <end position="108"/>
    </location>
</feature>
<dbReference type="PANTHER" id="PTHR47338">
    <property type="entry name" value="ZN(II)2CYS6 TRANSCRIPTION FACTOR (EUROFUNG)-RELATED"/>
    <property type="match status" value="1"/>
</dbReference>
<keyword evidence="10" id="KW-1185">Reference proteome</keyword>
<reference evidence="9 10" key="1">
    <citation type="submission" date="2017-05" db="EMBL/GenBank/DDBJ databases">
        <title>The Genome Sequence of Tsuchiyaea wingfieldii DSM 27421.</title>
        <authorList>
            <person name="Cuomo C."/>
            <person name="Passer A."/>
            <person name="Billmyre B."/>
            <person name="Heitman J."/>
        </authorList>
    </citation>
    <scope>NUCLEOTIDE SEQUENCE [LARGE SCALE GENOMIC DNA]</scope>
    <source>
        <strain evidence="9 10">DSM 27421</strain>
    </source>
</reference>
<dbReference type="InterPro" id="IPR036864">
    <property type="entry name" value="Zn2-C6_fun-type_DNA-bd_sf"/>
</dbReference>
<keyword evidence="6" id="KW-0175">Coiled coil</keyword>
<evidence type="ECO:0000256" key="1">
    <source>
        <dbReference type="ARBA" id="ARBA00004123"/>
    </source>
</evidence>
<proteinExistence type="predicted"/>
<dbReference type="CDD" id="cd00067">
    <property type="entry name" value="GAL4"/>
    <property type="match status" value="1"/>
</dbReference>
<evidence type="ECO:0000256" key="6">
    <source>
        <dbReference type="SAM" id="Coils"/>
    </source>
</evidence>
<dbReference type="GO" id="GO:0008270">
    <property type="term" value="F:zinc ion binding"/>
    <property type="evidence" value="ECO:0007669"/>
    <property type="project" value="InterPro"/>
</dbReference>
<keyword evidence="3" id="KW-0805">Transcription regulation</keyword>
<dbReference type="SMART" id="SM00066">
    <property type="entry name" value="GAL4"/>
    <property type="match status" value="1"/>
</dbReference>
<keyword evidence="4" id="KW-0804">Transcription</keyword>
<feature type="region of interest" description="Disordered" evidence="7">
    <location>
        <begin position="426"/>
        <end position="446"/>
    </location>
</feature>
<dbReference type="InterPro" id="IPR050815">
    <property type="entry name" value="TF_fung"/>
</dbReference>
<dbReference type="GO" id="GO:0006351">
    <property type="term" value="P:DNA-templated transcription"/>
    <property type="evidence" value="ECO:0007669"/>
    <property type="project" value="InterPro"/>
</dbReference>
<dbReference type="PROSITE" id="PS50048">
    <property type="entry name" value="ZN2_CY6_FUNGAL_2"/>
    <property type="match status" value="1"/>
</dbReference>
<name>A0A5D3AYC1_9TREE</name>
<comment type="subcellular location">
    <subcellularLocation>
        <location evidence="1">Nucleus</location>
    </subcellularLocation>
</comment>
<feature type="domain" description="Zn(2)-C6 fungal-type" evidence="8">
    <location>
        <begin position="1"/>
        <end position="29"/>
    </location>
</feature>
<feature type="compositionally biased region" description="Low complexity" evidence="7">
    <location>
        <begin position="434"/>
        <end position="445"/>
    </location>
</feature>
<keyword evidence="2" id="KW-0479">Metal-binding</keyword>
<evidence type="ECO:0000313" key="10">
    <source>
        <dbReference type="Proteomes" id="UP000322245"/>
    </source>
</evidence>
<dbReference type="GO" id="GO:0003677">
    <property type="term" value="F:DNA binding"/>
    <property type="evidence" value="ECO:0007669"/>
    <property type="project" value="InterPro"/>
</dbReference>
<dbReference type="Proteomes" id="UP000322245">
    <property type="component" value="Unassembled WGS sequence"/>
</dbReference>
<evidence type="ECO:0000256" key="4">
    <source>
        <dbReference type="ARBA" id="ARBA00023163"/>
    </source>
</evidence>
<comment type="caution">
    <text evidence="9">The sequence shown here is derived from an EMBL/GenBank/DDBJ whole genome shotgun (WGS) entry which is preliminary data.</text>
</comment>
<gene>
    <name evidence="9" type="ORF">B9479_003017</name>
</gene>
<dbReference type="InterPro" id="IPR007219">
    <property type="entry name" value="XnlR_reg_dom"/>
</dbReference>
<accession>A0A5D3AYC1</accession>
<dbReference type="Gene3D" id="4.10.240.10">
    <property type="entry name" value="Zn(2)-C6 fungal-type DNA-binding domain"/>
    <property type="match status" value="1"/>
</dbReference>
<dbReference type="SUPFAM" id="SSF57701">
    <property type="entry name" value="Zn2/Cys6 DNA-binding domain"/>
    <property type="match status" value="1"/>
</dbReference>
<evidence type="ECO:0000313" key="9">
    <source>
        <dbReference type="EMBL" id="TYJ56325.1"/>
    </source>
</evidence>
<evidence type="ECO:0000256" key="3">
    <source>
        <dbReference type="ARBA" id="ARBA00023015"/>
    </source>
</evidence>
<evidence type="ECO:0000256" key="5">
    <source>
        <dbReference type="ARBA" id="ARBA00023242"/>
    </source>
</evidence>
<protein>
    <recommendedName>
        <fullName evidence="8">Zn(2)-C6 fungal-type domain-containing protein</fullName>
    </recommendedName>
</protein>